<name>A0A3S4S0S2_MYCAU</name>
<dbReference type="EMBL" id="LR134356">
    <property type="protein sequence ID" value="VEG57136.1"/>
    <property type="molecule type" value="Genomic_DNA"/>
</dbReference>
<dbReference type="InterPro" id="IPR009057">
    <property type="entry name" value="Homeodomain-like_sf"/>
</dbReference>
<organism evidence="3 4">
    <name type="scientific">Mycolicibacterium aurum</name>
    <name type="common">Mycobacterium aurum</name>
    <dbReference type="NCBI Taxonomy" id="1791"/>
    <lineage>
        <taxon>Bacteria</taxon>
        <taxon>Bacillati</taxon>
        <taxon>Actinomycetota</taxon>
        <taxon>Actinomycetes</taxon>
        <taxon>Mycobacteriales</taxon>
        <taxon>Mycobacteriaceae</taxon>
        <taxon>Mycolicibacterium</taxon>
    </lineage>
</organism>
<feature type="domain" description="Resolvase HTH" evidence="2">
    <location>
        <begin position="57"/>
        <end position="90"/>
    </location>
</feature>
<dbReference type="Pfam" id="PF02796">
    <property type="entry name" value="HTH_7"/>
    <property type="match status" value="1"/>
</dbReference>
<feature type="region of interest" description="Disordered" evidence="1">
    <location>
        <begin position="44"/>
        <end position="81"/>
    </location>
</feature>
<dbReference type="GO" id="GO:0003677">
    <property type="term" value="F:DNA binding"/>
    <property type="evidence" value="ECO:0007669"/>
    <property type="project" value="InterPro"/>
</dbReference>
<dbReference type="KEGG" id="mauu:NCTC10437_04143"/>
<dbReference type="GO" id="GO:0000150">
    <property type="term" value="F:DNA strand exchange activity"/>
    <property type="evidence" value="ECO:0007669"/>
    <property type="project" value="InterPro"/>
</dbReference>
<protein>
    <recommendedName>
        <fullName evidence="2">Resolvase HTH domain-containing protein</fullName>
    </recommendedName>
</protein>
<proteinExistence type="predicted"/>
<dbReference type="OrthoDB" id="3732358at2"/>
<gene>
    <name evidence="3" type="ORF">NCTC10437_04143</name>
</gene>
<sequence>MSVTIDYDARRGIVYECGCGFGGAMPSLYLDAAVIEAHVRICDRKPKRTADPPKRGSKLDERQVREIRRRHANGETQKDIARRFGVSGPTISAIVQRRTWADVH</sequence>
<dbReference type="Proteomes" id="UP000279306">
    <property type="component" value="Chromosome"/>
</dbReference>
<dbReference type="CDD" id="cd00569">
    <property type="entry name" value="HTH_Hin_like"/>
    <property type="match status" value="1"/>
</dbReference>
<evidence type="ECO:0000259" key="2">
    <source>
        <dbReference type="Pfam" id="PF02796"/>
    </source>
</evidence>
<dbReference type="RefSeq" id="WP_048633358.1">
    <property type="nucleotide sequence ID" value="NZ_CVQQ01000011.1"/>
</dbReference>
<reference evidence="3 4" key="1">
    <citation type="submission" date="2018-12" db="EMBL/GenBank/DDBJ databases">
        <authorList>
            <consortium name="Pathogen Informatics"/>
        </authorList>
    </citation>
    <scope>NUCLEOTIDE SEQUENCE [LARGE SCALE GENOMIC DNA]</scope>
    <source>
        <strain evidence="3 4">NCTC10437</strain>
    </source>
</reference>
<dbReference type="AlphaFoldDB" id="A0A3S4S0S2"/>
<dbReference type="Gene3D" id="1.10.10.60">
    <property type="entry name" value="Homeodomain-like"/>
    <property type="match status" value="1"/>
</dbReference>
<evidence type="ECO:0000313" key="4">
    <source>
        <dbReference type="Proteomes" id="UP000279306"/>
    </source>
</evidence>
<keyword evidence="4" id="KW-1185">Reference proteome</keyword>
<dbReference type="SUPFAM" id="SSF46689">
    <property type="entry name" value="Homeodomain-like"/>
    <property type="match status" value="1"/>
</dbReference>
<evidence type="ECO:0000256" key="1">
    <source>
        <dbReference type="SAM" id="MobiDB-lite"/>
    </source>
</evidence>
<accession>A0A3S4S0S2</accession>
<evidence type="ECO:0000313" key="3">
    <source>
        <dbReference type="EMBL" id="VEG57136.1"/>
    </source>
</evidence>
<dbReference type="STRING" id="1791.GCA_001049355_03468"/>
<dbReference type="InterPro" id="IPR006120">
    <property type="entry name" value="Resolvase_HTH_dom"/>
</dbReference>